<reference evidence="3 4" key="1">
    <citation type="submission" date="2019-07" db="EMBL/GenBank/DDBJ databases">
        <title>Whole genome shotgun sequence of Cellulomonas aerilata NBRC 106308.</title>
        <authorList>
            <person name="Hosoyama A."/>
            <person name="Uohara A."/>
            <person name="Ohji S."/>
            <person name="Ichikawa N."/>
        </authorList>
    </citation>
    <scope>NUCLEOTIDE SEQUENCE [LARGE SCALE GENOMIC DNA]</scope>
    <source>
        <strain evidence="3 4">NBRC 106308</strain>
    </source>
</reference>
<dbReference type="AlphaFoldDB" id="A0A512DGI2"/>
<evidence type="ECO:0000259" key="2">
    <source>
        <dbReference type="Pfam" id="PF18726"/>
    </source>
</evidence>
<gene>
    <name evidence="3" type="ORF">CAE01nite_32900</name>
</gene>
<protein>
    <recommendedName>
        <fullName evidence="2">SAV-6107-like HEPN domain-containing protein</fullName>
    </recommendedName>
</protein>
<feature type="domain" description="SAV-6107-like HEPN" evidence="2">
    <location>
        <begin position="56"/>
        <end position="152"/>
    </location>
</feature>
<dbReference type="RefSeq" id="WP_186816637.1">
    <property type="nucleotide sequence ID" value="NZ_BAAARM010000006.1"/>
</dbReference>
<name>A0A512DGI2_9CELL</name>
<evidence type="ECO:0000256" key="1">
    <source>
        <dbReference type="SAM" id="MobiDB-lite"/>
    </source>
</evidence>
<dbReference type="InterPro" id="IPR040891">
    <property type="entry name" value="HEPN_SAV_6107"/>
</dbReference>
<organism evidence="3 4">
    <name type="scientific">Cellulomonas aerilata</name>
    <dbReference type="NCBI Taxonomy" id="515326"/>
    <lineage>
        <taxon>Bacteria</taxon>
        <taxon>Bacillati</taxon>
        <taxon>Actinomycetota</taxon>
        <taxon>Actinomycetes</taxon>
        <taxon>Micrococcales</taxon>
        <taxon>Cellulomonadaceae</taxon>
        <taxon>Cellulomonas</taxon>
    </lineage>
</organism>
<dbReference type="Pfam" id="PF18726">
    <property type="entry name" value="HEPN_SAV_6107"/>
    <property type="match status" value="1"/>
</dbReference>
<keyword evidence="4" id="KW-1185">Reference proteome</keyword>
<feature type="compositionally biased region" description="Low complexity" evidence="1">
    <location>
        <begin position="17"/>
        <end position="37"/>
    </location>
</feature>
<proteinExistence type="predicted"/>
<dbReference type="Proteomes" id="UP000321181">
    <property type="component" value="Unassembled WGS sequence"/>
</dbReference>
<feature type="compositionally biased region" description="Polar residues" evidence="1">
    <location>
        <begin position="1"/>
        <end position="12"/>
    </location>
</feature>
<sequence>MTRTAESRTAGTRSAEPRTAGTRTAPAAGPRTAHTAPLPQSAVDLLRRADAELLAAQFSAAPDETFSHAHLAALRAAAAVLAVRGRPTGRRAPRTVWDMLTAVAPEAGDWSTYFAAGAPIRRAIEAGRFDAVDADHAEATLCAAEDFLDEVRALLEAGRAPGTTARPLRAVRAS</sequence>
<evidence type="ECO:0000313" key="4">
    <source>
        <dbReference type="Proteomes" id="UP000321181"/>
    </source>
</evidence>
<feature type="region of interest" description="Disordered" evidence="1">
    <location>
        <begin position="1"/>
        <end position="38"/>
    </location>
</feature>
<evidence type="ECO:0000313" key="3">
    <source>
        <dbReference type="EMBL" id="GEO35565.1"/>
    </source>
</evidence>
<dbReference type="EMBL" id="BJYY01000021">
    <property type="protein sequence ID" value="GEO35565.1"/>
    <property type="molecule type" value="Genomic_DNA"/>
</dbReference>
<accession>A0A512DGI2</accession>
<comment type="caution">
    <text evidence="3">The sequence shown here is derived from an EMBL/GenBank/DDBJ whole genome shotgun (WGS) entry which is preliminary data.</text>
</comment>